<reference evidence="8" key="1">
    <citation type="journal article" date="2015" name="Nature">
        <title>Complex archaea that bridge the gap between prokaryotes and eukaryotes.</title>
        <authorList>
            <person name="Spang A."/>
            <person name="Saw J.H."/>
            <person name="Jorgensen S.L."/>
            <person name="Zaremba-Niedzwiedzka K."/>
            <person name="Martijn J."/>
            <person name="Lind A.E."/>
            <person name="van Eijk R."/>
            <person name="Schleper C."/>
            <person name="Guy L."/>
            <person name="Ettema T.J."/>
        </authorList>
    </citation>
    <scope>NUCLEOTIDE SEQUENCE</scope>
</reference>
<proteinExistence type="inferred from homology"/>
<dbReference type="PANTHER" id="PTHR30480:SF13">
    <property type="entry name" value="BETA-HEXOSAMINIDASE"/>
    <property type="match status" value="1"/>
</dbReference>
<comment type="caution">
    <text evidence="8">The sequence shown here is derived from an EMBL/GenBank/DDBJ whole genome shotgun (WGS) entry which is preliminary data.</text>
</comment>
<gene>
    <name evidence="8" type="ORF">LCGC14_0655980</name>
</gene>
<keyword evidence="5" id="KW-0326">Glycosidase</keyword>
<evidence type="ECO:0000256" key="5">
    <source>
        <dbReference type="ARBA" id="ARBA00023295"/>
    </source>
</evidence>
<dbReference type="InterPro" id="IPR036881">
    <property type="entry name" value="Glyco_hydro_3_C_sf"/>
</dbReference>
<dbReference type="InterPro" id="IPR002772">
    <property type="entry name" value="Glyco_hydro_3_C"/>
</dbReference>
<dbReference type="GO" id="GO:0005975">
    <property type="term" value="P:carbohydrate metabolic process"/>
    <property type="evidence" value="ECO:0007669"/>
    <property type="project" value="InterPro"/>
</dbReference>
<evidence type="ECO:0000256" key="2">
    <source>
        <dbReference type="ARBA" id="ARBA00005336"/>
    </source>
</evidence>
<evidence type="ECO:0000256" key="1">
    <source>
        <dbReference type="ARBA" id="ARBA00001231"/>
    </source>
</evidence>
<dbReference type="GO" id="GO:0009254">
    <property type="term" value="P:peptidoglycan turnover"/>
    <property type="evidence" value="ECO:0007669"/>
    <property type="project" value="TreeGrafter"/>
</dbReference>
<evidence type="ECO:0000256" key="4">
    <source>
        <dbReference type="ARBA" id="ARBA00022801"/>
    </source>
</evidence>
<dbReference type="InterPro" id="IPR036962">
    <property type="entry name" value="Glyco_hydro_3_N_sf"/>
</dbReference>
<dbReference type="AlphaFoldDB" id="A0A0F9TGL7"/>
<dbReference type="PRINTS" id="PR00133">
    <property type="entry name" value="GLHYDRLASE3"/>
</dbReference>
<dbReference type="Gene3D" id="3.40.50.1700">
    <property type="entry name" value="Glycoside hydrolase family 3 C-terminal domain"/>
    <property type="match status" value="1"/>
</dbReference>
<dbReference type="PROSITE" id="PS00775">
    <property type="entry name" value="GLYCOSYL_HYDROL_F3"/>
    <property type="match status" value="1"/>
</dbReference>
<comment type="catalytic activity">
    <reaction evidence="1">
        <text>Hydrolysis of terminal non-reducing N-acetyl-D-hexosamine residues in N-acetyl-beta-D-hexosaminides.</text>
        <dbReference type="EC" id="3.2.1.52"/>
    </reaction>
</comment>
<dbReference type="InterPro" id="IPR017853">
    <property type="entry name" value="GH"/>
</dbReference>
<name>A0A0F9TGL7_9ZZZZ</name>
<dbReference type="SUPFAM" id="SSF51445">
    <property type="entry name" value="(Trans)glycosidases"/>
    <property type="match status" value="1"/>
</dbReference>
<feature type="domain" description="Glycoside hydrolase family 3 N-terminal" evidence="6">
    <location>
        <begin position="49"/>
        <end position="368"/>
    </location>
</feature>
<evidence type="ECO:0000256" key="3">
    <source>
        <dbReference type="ARBA" id="ARBA00012663"/>
    </source>
</evidence>
<dbReference type="Gene3D" id="3.20.20.300">
    <property type="entry name" value="Glycoside hydrolase, family 3, N-terminal domain"/>
    <property type="match status" value="1"/>
</dbReference>
<evidence type="ECO:0000259" key="7">
    <source>
        <dbReference type="Pfam" id="PF01915"/>
    </source>
</evidence>
<dbReference type="Pfam" id="PF00933">
    <property type="entry name" value="Glyco_hydro_3"/>
    <property type="match status" value="1"/>
</dbReference>
<keyword evidence="4" id="KW-0378">Hydrolase</keyword>
<dbReference type="GO" id="GO:0004563">
    <property type="term" value="F:beta-N-acetylhexosaminidase activity"/>
    <property type="evidence" value="ECO:0007669"/>
    <property type="project" value="UniProtKB-EC"/>
</dbReference>
<dbReference type="InterPro" id="IPR050226">
    <property type="entry name" value="NagZ_Beta-hexosaminidase"/>
</dbReference>
<comment type="similarity">
    <text evidence="2">Belongs to the glycosyl hydrolase 3 family.</text>
</comment>
<feature type="domain" description="Glycoside hydrolase family 3 C-terminal" evidence="7">
    <location>
        <begin position="407"/>
        <end position="570"/>
    </location>
</feature>
<dbReference type="SUPFAM" id="SSF52279">
    <property type="entry name" value="Beta-D-glucan exohydrolase, C-terminal domain"/>
    <property type="match status" value="1"/>
</dbReference>
<evidence type="ECO:0000313" key="8">
    <source>
        <dbReference type="EMBL" id="KKN48121.1"/>
    </source>
</evidence>
<dbReference type="PROSITE" id="PS51257">
    <property type="entry name" value="PROKAR_LIPOPROTEIN"/>
    <property type="match status" value="1"/>
</dbReference>
<organism evidence="8">
    <name type="scientific">marine sediment metagenome</name>
    <dbReference type="NCBI Taxonomy" id="412755"/>
    <lineage>
        <taxon>unclassified sequences</taxon>
        <taxon>metagenomes</taxon>
        <taxon>ecological metagenomes</taxon>
    </lineage>
</organism>
<accession>A0A0F9TGL7</accession>
<sequence length="588" mass="63811">MNLSKASSLTLLIFLLILIASCARVVYEPEMDFGPSGARWVEKTMAGMTLEEKIGQMVSLRYNGKFVNLDSDYIENLKSLIVEQKIGGLILFGGEVYETAHLTNAVQELAKIPLLIASDFERGVGNQISGATLFPPLMAVGATWSEEQAYLMGKVTALEGRALGIHMTYSPVVDVNINPENPIINVRSFGEDPEQVSRLAIAFIKGCQENGLIATAKHFPGHGDTDQDSHSLLPTVGGDRSRLDKVELYPFKQAIEAGVQAIMTAHLQLPALDPTPDTPATLSPLIITGLLREEIGFDGLIVTDAMDMGGVTTLYSPEVAALKAVQAGVDIILLPLKPDDVIESLIQAVRNDQISEARINISVKRILEAKARLGLHEKRLVDLDILDEIIATKEHLQNADQVFESSITLVKNEGSVLPLSGSTQKIAVFSLSSDPGGYFAGRTFIREVKKRCPGLINFYADAFTGEEFIQEAVENSSKADVIVFALFSSLGAWKGTVDLDFKHIQLVQDAAANSTPVVVVSFGSPYFLRHFSFVDSYICAYRWAEQAQKAAARALFGEIDIKGRLPVSLPGLYPAGHGLELSKKGKAP</sequence>
<dbReference type="InterPro" id="IPR001764">
    <property type="entry name" value="Glyco_hydro_3_N"/>
</dbReference>
<protein>
    <recommendedName>
        <fullName evidence="3">beta-N-acetylhexosaminidase</fullName>
        <ecNumber evidence="3">3.2.1.52</ecNumber>
    </recommendedName>
</protein>
<dbReference type="PANTHER" id="PTHR30480">
    <property type="entry name" value="BETA-HEXOSAMINIDASE-RELATED"/>
    <property type="match status" value="1"/>
</dbReference>
<evidence type="ECO:0000259" key="6">
    <source>
        <dbReference type="Pfam" id="PF00933"/>
    </source>
</evidence>
<dbReference type="Pfam" id="PF01915">
    <property type="entry name" value="Glyco_hydro_3_C"/>
    <property type="match status" value="1"/>
</dbReference>
<dbReference type="EC" id="3.2.1.52" evidence="3"/>
<dbReference type="EMBL" id="LAZR01001237">
    <property type="protein sequence ID" value="KKN48121.1"/>
    <property type="molecule type" value="Genomic_DNA"/>
</dbReference>
<dbReference type="InterPro" id="IPR019800">
    <property type="entry name" value="Glyco_hydro_3_AS"/>
</dbReference>